<dbReference type="OrthoDB" id="9770965at2"/>
<reference evidence="6 7" key="1">
    <citation type="submission" date="2019-03" db="EMBL/GenBank/DDBJ databases">
        <title>Genomic Encyclopedia of Type Strains, Phase IV (KMG-IV): sequencing the most valuable type-strain genomes for metagenomic binning, comparative biology and taxonomic classification.</title>
        <authorList>
            <person name="Goeker M."/>
        </authorList>
    </citation>
    <scope>NUCLEOTIDE SEQUENCE [LARGE SCALE GENOMIC DNA]</scope>
    <source>
        <strain evidence="6 7">DSM 15969</strain>
    </source>
</reference>
<dbReference type="Pfam" id="PF01734">
    <property type="entry name" value="Patatin"/>
    <property type="match status" value="1"/>
</dbReference>
<feature type="domain" description="PNPLA" evidence="5">
    <location>
        <begin position="7"/>
        <end position="165"/>
    </location>
</feature>
<dbReference type="GO" id="GO:0016787">
    <property type="term" value="F:hydrolase activity"/>
    <property type="evidence" value="ECO:0007669"/>
    <property type="project" value="UniProtKB-UniRule"/>
</dbReference>
<dbReference type="PANTHER" id="PTHR14226:SF76">
    <property type="entry name" value="NTE FAMILY PROTEIN RSSA"/>
    <property type="match status" value="1"/>
</dbReference>
<dbReference type="GO" id="GO:0016042">
    <property type="term" value="P:lipid catabolic process"/>
    <property type="evidence" value="ECO:0007669"/>
    <property type="project" value="UniProtKB-UniRule"/>
</dbReference>
<feature type="active site" description="Proton acceptor" evidence="4">
    <location>
        <position position="152"/>
    </location>
</feature>
<evidence type="ECO:0000256" key="4">
    <source>
        <dbReference type="PROSITE-ProRule" id="PRU01161"/>
    </source>
</evidence>
<gene>
    <name evidence="6" type="ORF">EV210_101438</name>
</gene>
<evidence type="ECO:0000256" key="1">
    <source>
        <dbReference type="ARBA" id="ARBA00022801"/>
    </source>
</evidence>
<evidence type="ECO:0000256" key="3">
    <source>
        <dbReference type="ARBA" id="ARBA00023098"/>
    </source>
</evidence>
<comment type="caution">
    <text evidence="6">The sequence shown here is derived from an EMBL/GenBank/DDBJ whole genome shotgun (WGS) entry which is preliminary data.</text>
</comment>
<dbReference type="InterPro" id="IPR002641">
    <property type="entry name" value="PNPLA_dom"/>
</dbReference>
<dbReference type="Proteomes" id="UP000295063">
    <property type="component" value="Unassembled WGS sequence"/>
</dbReference>
<feature type="short sequence motif" description="DGA/G" evidence="4">
    <location>
        <begin position="152"/>
        <end position="154"/>
    </location>
</feature>
<keyword evidence="1 4" id="KW-0378">Hydrolase</keyword>
<sequence length="276" mass="30244">MRPKIGLALGAGGLRGLAHVGVLRVLERENIPIDYVAGCSIGSLIGALHCAGLDSETIYKLAKHLKRRHWIDFVIPKMGIISGDRVLAMLRLLTKQKQFEELATPLAVIATDLGNGKEVVFTEGDVATAVRASVSVPGVFVPYQLGDIMYVDGAVLNPTPIDIARKMGADFVIAVDLAHRGETGPITNLFDVIIQAINIMERQMFKQRQEECDVLIRPNVAHLSPSSFEAIDECVALGEQAAEALLPEIKRILDDNIREESWESAESQDHQFEIQD</sequence>
<evidence type="ECO:0000259" key="5">
    <source>
        <dbReference type="PROSITE" id="PS51635"/>
    </source>
</evidence>
<dbReference type="InterPro" id="IPR016035">
    <property type="entry name" value="Acyl_Trfase/lysoPLipase"/>
</dbReference>
<name>A0A4R1Q334_9FIRM</name>
<feature type="short sequence motif" description="GXSXG" evidence="4">
    <location>
        <begin position="38"/>
        <end position="42"/>
    </location>
</feature>
<protein>
    <submittedName>
        <fullName evidence="6">NTE family protein</fullName>
    </submittedName>
</protein>
<comment type="caution">
    <text evidence="4">Lacks conserved residue(s) required for the propagation of feature annotation.</text>
</comment>
<dbReference type="InterPro" id="IPR050301">
    <property type="entry name" value="NTE"/>
</dbReference>
<keyword evidence="2 4" id="KW-0442">Lipid degradation</keyword>
<dbReference type="AlphaFoldDB" id="A0A4R1Q334"/>
<feature type="active site" description="Nucleophile" evidence="4">
    <location>
        <position position="40"/>
    </location>
</feature>
<dbReference type="PANTHER" id="PTHR14226">
    <property type="entry name" value="NEUROPATHY TARGET ESTERASE/SWISS CHEESE D.MELANOGASTER"/>
    <property type="match status" value="1"/>
</dbReference>
<evidence type="ECO:0000256" key="2">
    <source>
        <dbReference type="ARBA" id="ARBA00022963"/>
    </source>
</evidence>
<accession>A0A4R1Q334</accession>
<dbReference type="Gene3D" id="3.40.1090.10">
    <property type="entry name" value="Cytosolic phospholipase A2 catalytic domain"/>
    <property type="match status" value="2"/>
</dbReference>
<proteinExistence type="predicted"/>
<keyword evidence="7" id="KW-1185">Reference proteome</keyword>
<keyword evidence="3 4" id="KW-0443">Lipid metabolism</keyword>
<dbReference type="PROSITE" id="PS51635">
    <property type="entry name" value="PNPLA"/>
    <property type="match status" value="1"/>
</dbReference>
<evidence type="ECO:0000313" key="6">
    <source>
        <dbReference type="EMBL" id="TCL40237.1"/>
    </source>
</evidence>
<evidence type="ECO:0000313" key="7">
    <source>
        <dbReference type="Proteomes" id="UP000295063"/>
    </source>
</evidence>
<organism evidence="6 7">
    <name type="scientific">Anaerospora hongkongensis</name>
    <dbReference type="NCBI Taxonomy" id="244830"/>
    <lineage>
        <taxon>Bacteria</taxon>
        <taxon>Bacillati</taxon>
        <taxon>Bacillota</taxon>
        <taxon>Negativicutes</taxon>
        <taxon>Selenomonadales</taxon>
        <taxon>Sporomusaceae</taxon>
        <taxon>Anaerospora</taxon>
    </lineage>
</organism>
<dbReference type="RefSeq" id="WP_132074836.1">
    <property type="nucleotide sequence ID" value="NZ_DAMAKO010000002.1"/>
</dbReference>
<dbReference type="SUPFAM" id="SSF52151">
    <property type="entry name" value="FabD/lysophospholipase-like"/>
    <property type="match status" value="1"/>
</dbReference>
<dbReference type="EMBL" id="SLUI01000001">
    <property type="protein sequence ID" value="TCL40237.1"/>
    <property type="molecule type" value="Genomic_DNA"/>
</dbReference>